<dbReference type="EMBL" id="OZ019898">
    <property type="protein sequence ID" value="CAK9229960.1"/>
    <property type="molecule type" value="Genomic_DNA"/>
</dbReference>
<dbReference type="Proteomes" id="UP001497512">
    <property type="component" value="Chromosome 6"/>
</dbReference>
<dbReference type="Pfam" id="PF13920">
    <property type="entry name" value="zf-C3HC4_3"/>
    <property type="match status" value="1"/>
</dbReference>
<gene>
    <name evidence="4" type="ORF">CSSPTR1EN2_LOCUS19994</name>
</gene>
<keyword evidence="1" id="KW-0479">Metal-binding</keyword>
<name>A0ABP0UVW8_9BRYO</name>
<keyword evidence="1" id="KW-0862">Zinc</keyword>
<evidence type="ECO:0000313" key="5">
    <source>
        <dbReference type="Proteomes" id="UP001497512"/>
    </source>
</evidence>
<evidence type="ECO:0000259" key="3">
    <source>
        <dbReference type="PROSITE" id="PS50089"/>
    </source>
</evidence>
<reference evidence="4" key="1">
    <citation type="submission" date="2024-02" db="EMBL/GenBank/DDBJ databases">
        <authorList>
            <consortium name="ELIXIR-Norway"/>
            <consortium name="Elixir Norway"/>
        </authorList>
    </citation>
    <scope>NUCLEOTIDE SEQUENCE</scope>
</reference>
<evidence type="ECO:0000313" key="4">
    <source>
        <dbReference type="EMBL" id="CAK9229960.1"/>
    </source>
</evidence>
<dbReference type="SMART" id="SM00184">
    <property type="entry name" value="RING"/>
    <property type="match status" value="1"/>
</dbReference>
<accession>A0ABP0UVW8</accession>
<dbReference type="PROSITE" id="PS50089">
    <property type="entry name" value="ZF_RING_2"/>
    <property type="match status" value="1"/>
</dbReference>
<keyword evidence="1" id="KW-0863">Zinc-finger</keyword>
<proteinExistence type="predicted"/>
<feature type="domain" description="RING-type" evidence="3">
    <location>
        <begin position="319"/>
        <end position="388"/>
    </location>
</feature>
<evidence type="ECO:0000256" key="2">
    <source>
        <dbReference type="SAM" id="Coils"/>
    </source>
</evidence>
<keyword evidence="5" id="KW-1185">Reference proteome</keyword>
<keyword evidence="2" id="KW-0175">Coiled coil</keyword>
<protein>
    <recommendedName>
        <fullName evidence="3">RING-type domain-containing protein</fullName>
    </recommendedName>
</protein>
<dbReference type="SUPFAM" id="SSF57850">
    <property type="entry name" value="RING/U-box"/>
    <property type="match status" value="1"/>
</dbReference>
<sequence>MEVCSCMGAAASHAAAADSDQQLQQSLIVSATAGARGTPLLDTHETLHQIKTVVHAESSAQKLFSLRISQTQDFNRNLASIESAKRAEIDMFVEGNLESECTKQELWQVPAGQQLLEESWGRLKSLHALKSNQKNAIVAGDNVQSSSPIIRAHNQNIEVLLIRIASAEHHELQIIEDIVYEKICAEDQQKRLKELDEMHHNCVLALREEQHNVLLEHLKNMREERDNLLDEWVDARKQLLEHVEEIKKNTTNTITLMMEEEEKHHKERQEEQQHLANMTAIVRSFQEVNNQPGNRKATAATNTIMTTSSSQQGSGACDCNVCFEEMDSGNNNNNTNTTAGSSRGSLPHVDSSSSAKKRACFRPCNHATVCLDCAVRIWSNTKTCPMCKAKLTTKPEAIYL</sequence>
<dbReference type="Gene3D" id="3.30.40.10">
    <property type="entry name" value="Zinc/RING finger domain, C3HC4 (zinc finger)"/>
    <property type="match status" value="1"/>
</dbReference>
<feature type="coiled-coil region" evidence="2">
    <location>
        <begin position="211"/>
        <end position="249"/>
    </location>
</feature>
<dbReference type="InterPro" id="IPR013083">
    <property type="entry name" value="Znf_RING/FYVE/PHD"/>
</dbReference>
<organism evidence="4 5">
    <name type="scientific">Sphagnum troendelagicum</name>
    <dbReference type="NCBI Taxonomy" id="128251"/>
    <lineage>
        <taxon>Eukaryota</taxon>
        <taxon>Viridiplantae</taxon>
        <taxon>Streptophyta</taxon>
        <taxon>Embryophyta</taxon>
        <taxon>Bryophyta</taxon>
        <taxon>Sphagnophytina</taxon>
        <taxon>Sphagnopsida</taxon>
        <taxon>Sphagnales</taxon>
        <taxon>Sphagnaceae</taxon>
        <taxon>Sphagnum</taxon>
    </lineage>
</organism>
<dbReference type="InterPro" id="IPR001841">
    <property type="entry name" value="Znf_RING"/>
</dbReference>
<evidence type="ECO:0000256" key="1">
    <source>
        <dbReference type="PROSITE-ProRule" id="PRU00175"/>
    </source>
</evidence>